<comment type="caution">
    <text evidence="2">The sequence shown here is derived from an EMBL/GenBank/DDBJ whole genome shotgun (WGS) entry which is preliminary data.</text>
</comment>
<feature type="coiled-coil region" evidence="1">
    <location>
        <begin position="524"/>
        <end position="626"/>
    </location>
</feature>
<dbReference type="PANTHER" id="PTHR18950:SF0">
    <property type="entry name" value="PROGESTERONE IMMUNOMODULATORY BINDING FACTOR 1"/>
    <property type="match status" value="1"/>
</dbReference>
<feature type="coiled-coil region" evidence="1">
    <location>
        <begin position="349"/>
        <end position="397"/>
    </location>
</feature>
<dbReference type="GO" id="GO:0060271">
    <property type="term" value="P:cilium assembly"/>
    <property type="evidence" value="ECO:0007669"/>
    <property type="project" value="TreeGrafter"/>
</dbReference>
<organism evidence="2 3">
    <name type="scientific">Symbiodinium necroappetens</name>
    <dbReference type="NCBI Taxonomy" id="1628268"/>
    <lineage>
        <taxon>Eukaryota</taxon>
        <taxon>Sar</taxon>
        <taxon>Alveolata</taxon>
        <taxon>Dinophyceae</taxon>
        <taxon>Suessiales</taxon>
        <taxon>Symbiodiniaceae</taxon>
        <taxon>Symbiodinium</taxon>
    </lineage>
</organism>
<accession>A0A813CSD7</accession>
<dbReference type="OrthoDB" id="433566at2759"/>
<dbReference type="GO" id="GO:0005815">
    <property type="term" value="C:microtubule organizing center"/>
    <property type="evidence" value="ECO:0007669"/>
    <property type="project" value="TreeGrafter"/>
</dbReference>
<reference evidence="2" key="1">
    <citation type="submission" date="2021-02" db="EMBL/GenBank/DDBJ databases">
        <authorList>
            <person name="Dougan E. K."/>
            <person name="Rhodes N."/>
            <person name="Thang M."/>
            <person name="Chan C."/>
        </authorList>
    </citation>
    <scope>NUCLEOTIDE SEQUENCE</scope>
</reference>
<feature type="coiled-coil region" evidence="1">
    <location>
        <begin position="423"/>
        <end position="457"/>
    </location>
</feature>
<name>A0A813CSD7_9DINO</name>
<dbReference type="Proteomes" id="UP000601435">
    <property type="component" value="Unassembled WGS sequence"/>
</dbReference>
<sequence length="1154" mass="127459">MDGDTSDIDVDLDDVDFTSASAPIDEQLVVDLADVSLEASDARSLGTSEELDLGEAGIAALEARLRLSPALGAARAATAAAPAPPAPAAAPASPVRRLEPELEGSVRALAEQQRLQAQELAVLRRRALSAGQSEAPDQAQSSQDSARLADKVLRAEADARGARQDALAYSRRAQVLEEKWALGEREIADLKAKIAADAEDSRRREAHLEEKLTLKDTRISEMTMKLETAVEAHSKRVAFLEEMLASRDAKIQELSEKLDKDFRLVQQDAEGHARRVTLLEETLVLRDEKIAELQSKVDGLREKKRELVRKAELEQVSTTQEVRDQVNAEIRRFQEKAQADIEAVRTGLNALHQKEVHMLQERITAAEERSSGLQSRLDNEEQAHQALQLSASRVRAELQNEITELTGSLKLRVFEIERAALTHEEVSAARQKLDAENEALKKQVETLRKEFYNLELQYKEGRASERAELASLREQMRGYLDLERDLDAAIAGCAEAPLASADAQEALLIGTTLGSAPASAQRRIQQSLLLAQELQRRSRELRQQTAASEEAHKEISRLKLELETTQLQVRAAGFSEPQVYLQSSLRECQAEVSRVKLELKSCKQDLMQAQQRAEHAQRARLQVEEDMRKLLSSRDFLQQLKQEMDSLKPIAAPLKQHERTIRPWIRRKCPKKLVGVLEPAELKPDWSDVAEKVMLAVNRPKPVLAGAGLAVAVALIVAVAVTASQPHPSLPEVFPPEHHREAGRPMMQSFAPSSLAEEEAPLTIRMCEPGRGLDSCVLHWCDLENTPSNNLTSWPASQAATCRCYSQSQTTASCTNISLSLVVSGPRPASLTQDVLHTQALSFVSAEYADANSVEITSATSRRLQSVVLEDWPSGTTQVDPLTQLPPINLGFATARRSSSSCEDAIYCYCSPKSCTTPSGYRRTVNDLTLPAPAESTLQPQGRPSLEVIVLFGISQQVDRSTLSGTFTAGFDSKFDPASPWSQRAMLRVCNELPSELNILSSNCWIQDFRNWLIGRGQKFPVDRFLDFHLTLKEFLVGHPSAASAMWLNEANNLTATTFTFQVIPTDGADATLAMRDLWLNYAVHLEPTEHACEYVCKIGTVCLGECQVGDVSKGAFPYLCLRLGKGGGVSDRGGKELWVFAIGGFVNRRHQKR</sequence>
<keyword evidence="1" id="KW-0175">Coiled coil</keyword>
<evidence type="ECO:0000313" key="3">
    <source>
        <dbReference type="Proteomes" id="UP000601435"/>
    </source>
</evidence>
<keyword evidence="3" id="KW-1185">Reference proteome</keyword>
<evidence type="ECO:0000256" key="1">
    <source>
        <dbReference type="SAM" id="Coils"/>
    </source>
</evidence>
<dbReference type="InterPro" id="IPR026205">
    <property type="entry name" value="PIBF1"/>
</dbReference>
<dbReference type="PANTHER" id="PTHR18950">
    <property type="entry name" value="PROGESTERONE-INDUCED BLOCKING FACTOR 1"/>
    <property type="match status" value="1"/>
</dbReference>
<proteinExistence type="predicted"/>
<protein>
    <submittedName>
        <fullName evidence="2">PIBF1 protein</fullName>
    </submittedName>
</protein>
<evidence type="ECO:0000313" key="2">
    <source>
        <dbReference type="EMBL" id="CAE7945287.1"/>
    </source>
</evidence>
<dbReference type="AlphaFoldDB" id="A0A813CSD7"/>
<dbReference type="EMBL" id="CAJNJA010103418">
    <property type="protein sequence ID" value="CAE7945287.1"/>
    <property type="molecule type" value="Genomic_DNA"/>
</dbReference>
<gene>
    <name evidence="2" type="primary">PIBF1</name>
    <name evidence="2" type="ORF">SNEC2469_LOCUS35548</name>
</gene>